<reference evidence="1" key="1">
    <citation type="journal article" date="2007" name="Plasmid">
        <title>Sequence analysis and characterizations of two novel plasmids isolated from Thermus sp. 4C.</title>
        <authorList>
            <person name="Ruan L."/>
            <person name="Xu X."/>
        </authorList>
    </citation>
    <scope>NUCLEOTIDE SEQUENCE</scope>
    <source>
        <strain evidence="1">4C</strain>
        <plasmid evidence="1">pS4C</plasmid>
    </source>
</reference>
<proteinExistence type="predicted"/>
<evidence type="ECO:0008006" key="2">
    <source>
        <dbReference type="Google" id="ProtNLM"/>
    </source>
</evidence>
<protein>
    <recommendedName>
        <fullName evidence="2">Transposase IS200-like domain-containing protein</fullName>
    </recommendedName>
</protein>
<sequence>MFMRPCSPPAETTFRPLSKPAFTKDPRVLARWERRLSLLADERGYLLQATLTFVNTRPFYDPTARAALKAFLVRFLHVFVVKFEVAWQASGFLLPHAHLLLPISSQALPFLKALREKGAKPKRPRYRRKLLPPPFALLRGKVQELPDLSPLEPLIDFRSSTIATLAMSRDLARYLAKQTYAGMLSPVLVHNLR</sequence>
<keyword evidence="1" id="KW-0614">Plasmid</keyword>
<name>A6MN97_9DEIN</name>
<organism evidence="1">
    <name type="scientific">Thermus sp. 4C</name>
    <dbReference type="NCBI Taxonomy" id="446041"/>
    <lineage>
        <taxon>Bacteria</taxon>
        <taxon>Thermotogati</taxon>
        <taxon>Deinococcota</taxon>
        <taxon>Deinococci</taxon>
        <taxon>Thermales</taxon>
        <taxon>Thermaceae</taxon>
        <taxon>Thermus</taxon>
    </lineage>
</organism>
<evidence type="ECO:0000313" key="1">
    <source>
        <dbReference type="EMBL" id="ABQ95651.1"/>
    </source>
</evidence>
<geneLocation type="plasmid" evidence="1">
    <name>pS4C</name>
</geneLocation>
<accession>A6MN97</accession>
<dbReference type="EMBL" id="EF407947">
    <property type="protein sequence ID" value="ABQ95651.1"/>
    <property type="molecule type" value="Genomic_DNA"/>
</dbReference>
<dbReference type="AlphaFoldDB" id="A6MN97"/>